<accession>A0A814XF90</accession>
<dbReference type="Proteomes" id="UP000663860">
    <property type="component" value="Unassembled WGS sequence"/>
</dbReference>
<sequence length="91" mass="10129">MFGTSTTAITGWTSGLFPDVCWNIVQYNITRQAFQRAIDVTMPTAAFAKRTGPYNAGFGYAYHLLKIKEYLDIVIIGAHSLATQYSSIIRC</sequence>
<reference evidence="1" key="1">
    <citation type="submission" date="2021-02" db="EMBL/GenBank/DDBJ databases">
        <authorList>
            <person name="Nowell W R."/>
        </authorList>
    </citation>
    <scope>NUCLEOTIDE SEQUENCE</scope>
</reference>
<dbReference type="EMBL" id="CAJOBB010002912">
    <property type="protein sequence ID" value="CAF4007687.1"/>
    <property type="molecule type" value="Genomic_DNA"/>
</dbReference>
<evidence type="ECO:0000313" key="1">
    <source>
        <dbReference type="EMBL" id="CAF1213266.1"/>
    </source>
</evidence>
<proteinExistence type="predicted"/>
<dbReference type="Gene3D" id="1.50.10.10">
    <property type="match status" value="1"/>
</dbReference>
<gene>
    <name evidence="1" type="ORF">IZO911_LOCUS29294</name>
    <name evidence="2" type="ORF">KXQ929_LOCUS28875</name>
</gene>
<evidence type="ECO:0000313" key="3">
    <source>
        <dbReference type="Proteomes" id="UP000663860"/>
    </source>
</evidence>
<dbReference type="AlphaFoldDB" id="A0A814XF90"/>
<dbReference type="GO" id="GO:0005975">
    <property type="term" value="P:carbohydrate metabolic process"/>
    <property type="evidence" value="ECO:0007669"/>
    <property type="project" value="InterPro"/>
</dbReference>
<name>A0A814XF90_9BILA</name>
<dbReference type="Proteomes" id="UP000663868">
    <property type="component" value="Unassembled WGS sequence"/>
</dbReference>
<organism evidence="1 3">
    <name type="scientific">Adineta steineri</name>
    <dbReference type="NCBI Taxonomy" id="433720"/>
    <lineage>
        <taxon>Eukaryota</taxon>
        <taxon>Metazoa</taxon>
        <taxon>Spiralia</taxon>
        <taxon>Gnathifera</taxon>
        <taxon>Rotifera</taxon>
        <taxon>Eurotatoria</taxon>
        <taxon>Bdelloidea</taxon>
        <taxon>Adinetida</taxon>
        <taxon>Adinetidae</taxon>
        <taxon>Adineta</taxon>
    </lineage>
</organism>
<protein>
    <submittedName>
        <fullName evidence="1">Uncharacterized protein</fullName>
    </submittedName>
</protein>
<comment type="caution">
    <text evidence="1">The sequence shown here is derived from an EMBL/GenBank/DDBJ whole genome shotgun (WGS) entry which is preliminary data.</text>
</comment>
<dbReference type="EMBL" id="CAJNOE010000433">
    <property type="protein sequence ID" value="CAF1213266.1"/>
    <property type="molecule type" value="Genomic_DNA"/>
</dbReference>
<evidence type="ECO:0000313" key="2">
    <source>
        <dbReference type="EMBL" id="CAF4007687.1"/>
    </source>
</evidence>
<dbReference type="InterPro" id="IPR012341">
    <property type="entry name" value="6hp_glycosidase-like_sf"/>
</dbReference>